<proteinExistence type="predicted"/>
<protein>
    <submittedName>
        <fullName evidence="2">Transmembrane protein 208</fullName>
    </submittedName>
</protein>
<accession>A0AC35TIJ1</accession>
<dbReference type="WBParaSite" id="RSKR_0000099600.1">
    <property type="protein sequence ID" value="RSKR_0000099600.1"/>
    <property type="gene ID" value="RSKR_0000099600"/>
</dbReference>
<dbReference type="Proteomes" id="UP000095286">
    <property type="component" value="Unplaced"/>
</dbReference>
<sequence>MSSVQKGKKQTKGQKQIYDENKETIRFFTIMSYATSFLYVVISYLLTPAAFWEWFGFGLSFVIQNAAIGIMCVFAKAKKNEKGVVVDAGADLNDPQALGEYFKDFIILSCILQVGACISGYFFWGFVVLPGFVIYKGVTSFLLPYLNSGTQEGEEEVADQGKKQKDRTKYKRL</sequence>
<evidence type="ECO:0000313" key="1">
    <source>
        <dbReference type="Proteomes" id="UP000095286"/>
    </source>
</evidence>
<organism evidence="1 2">
    <name type="scientific">Rhabditophanes sp. KR3021</name>
    <dbReference type="NCBI Taxonomy" id="114890"/>
    <lineage>
        <taxon>Eukaryota</taxon>
        <taxon>Metazoa</taxon>
        <taxon>Ecdysozoa</taxon>
        <taxon>Nematoda</taxon>
        <taxon>Chromadorea</taxon>
        <taxon>Rhabditida</taxon>
        <taxon>Tylenchina</taxon>
        <taxon>Panagrolaimomorpha</taxon>
        <taxon>Strongyloidoidea</taxon>
        <taxon>Alloionematidae</taxon>
        <taxon>Rhabditophanes</taxon>
    </lineage>
</organism>
<evidence type="ECO:0000313" key="2">
    <source>
        <dbReference type="WBParaSite" id="RSKR_0000099600.1"/>
    </source>
</evidence>
<reference evidence="2" key="1">
    <citation type="submission" date="2016-11" db="UniProtKB">
        <authorList>
            <consortium name="WormBaseParasite"/>
        </authorList>
    </citation>
    <scope>IDENTIFICATION</scope>
    <source>
        <strain evidence="2">KR3021</strain>
    </source>
</reference>
<name>A0AC35TIJ1_9BILA</name>